<gene>
    <name evidence="1" type="ORF">AAX06_06095</name>
</gene>
<evidence type="ECO:0000313" key="1">
    <source>
        <dbReference type="EMBL" id="AKG07799.1"/>
    </source>
</evidence>
<proteinExistence type="predicted"/>
<sequence>MSHSKQYILYTIKPLEAIENPILFLKYDIRSLKSEIPNMYKYRFKVTSIAVNDIGKPDSISTDEPYLIVCSTSLYGHFTTSMIIKGNRKYIYSAAYPITTKQPYRQLKEHYTQYLADKLRESL</sequence>
<dbReference type="AlphaFoldDB" id="A0AAC8PY06"/>
<reference evidence="1 2" key="1">
    <citation type="submission" date="2015-05" db="EMBL/GenBank/DDBJ databases">
        <authorList>
            <person name="Dickey A."/>
            <person name="Clawson M."/>
            <person name="Bono J."/>
            <person name="Loy J.D."/>
        </authorList>
    </citation>
    <scope>NUCLEOTIDE SEQUENCE [LARGE SCALE GENOMIC DNA]</scope>
    <source>
        <strain evidence="1 2">22581</strain>
    </source>
</reference>
<protein>
    <submittedName>
        <fullName evidence="1">Uncharacterized protein</fullName>
    </submittedName>
</protein>
<organism evidence="1 2">
    <name type="scientific">Moraxella bovoculi</name>
    <dbReference type="NCBI Taxonomy" id="386891"/>
    <lineage>
        <taxon>Bacteria</taxon>
        <taxon>Pseudomonadati</taxon>
        <taxon>Pseudomonadota</taxon>
        <taxon>Gammaproteobacteria</taxon>
        <taxon>Moraxellales</taxon>
        <taxon>Moraxellaceae</taxon>
        <taxon>Moraxella</taxon>
    </lineage>
</organism>
<dbReference type="EMBL" id="CP011376">
    <property type="protein sequence ID" value="AKG07799.1"/>
    <property type="molecule type" value="Genomic_DNA"/>
</dbReference>
<dbReference type="Proteomes" id="UP000077465">
    <property type="component" value="Chromosome"/>
</dbReference>
<evidence type="ECO:0000313" key="2">
    <source>
        <dbReference type="Proteomes" id="UP000077465"/>
    </source>
</evidence>
<name>A0AAC8PY06_9GAMM</name>
<accession>A0AAC8PY06</accession>